<gene>
    <name evidence="1" type="ORF">GTK63_06655</name>
</gene>
<sequence length="314" mass="37121">MIKWLTNNFTPQTFISLLAFLISGWTAFKNRTYLKTIWNHCELTMNNSVVAMNKNGDPIISYTDTFLISLIIVNPSPNDVAYYDLKVFDSDNQRPLEILFSVYFNINDEGIYFVHYNNPLNMNLLDVPKRNYGVFKANSYTRFNLPVIVTDEYEYKDLKRIRVEFKVAKNTLKGVKKYYQEYNVTGWQNYPYKEGYGQDIKINILTKEIISLKVENHILNQDKLFKNLNQIYKILQQINEEQSPRVISLMTLKEITDVFRFIIDKQVKHDLNLVNELKLIQEELKRNKILDDDDSIEYFSKIDHDLSLIVKVGY</sequence>
<comment type="caution">
    <text evidence="1">The sequence shown here is derived from an EMBL/GenBank/DDBJ whole genome shotgun (WGS) entry which is preliminary data.</text>
</comment>
<evidence type="ECO:0000313" key="1">
    <source>
        <dbReference type="EMBL" id="MYN53990.1"/>
    </source>
</evidence>
<name>A0A7X4KSE3_9LACO</name>
<protein>
    <submittedName>
        <fullName evidence="1">Uncharacterized protein</fullName>
    </submittedName>
</protein>
<evidence type="ECO:0000313" key="2">
    <source>
        <dbReference type="Proteomes" id="UP000460132"/>
    </source>
</evidence>
<organism evidence="1 2">
    <name type="scientific">Lactobacillus crispatus</name>
    <dbReference type="NCBI Taxonomy" id="47770"/>
    <lineage>
        <taxon>Bacteria</taxon>
        <taxon>Bacillati</taxon>
        <taxon>Bacillota</taxon>
        <taxon>Bacilli</taxon>
        <taxon>Lactobacillales</taxon>
        <taxon>Lactobacillaceae</taxon>
        <taxon>Lactobacillus</taxon>
    </lineage>
</organism>
<accession>A0A7X4KSE3</accession>
<proteinExistence type="predicted"/>
<dbReference type="RefSeq" id="WP_160811168.1">
    <property type="nucleotide sequence ID" value="NZ_WWFF01000008.1"/>
</dbReference>
<reference evidence="1 2" key="1">
    <citation type="submission" date="2020-01" db="EMBL/GenBank/DDBJ databases">
        <title>Vaginal microbiome of pregnant Indian women: Insights into the genome of dominants Lactobacillus species.</title>
        <authorList>
            <person name="Das B."/>
            <person name="Mehta O."/>
            <person name="Ghosh T.S."/>
            <person name="Kothidar A."/>
            <person name="Gowtham M.R."/>
            <person name="Mitra R."/>
            <person name="Kshetrapal P."/>
            <person name="Wadhwa N."/>
            <person name="Thiruvengadam R."/>
            <person name="Nair G.B."/>
            <person name="Bhatnagar S."/>
            <person name="Pore S."/>
        </authorList>
    </citation>
    <scope>NUCLEOTIDE SEQUENCE [LARGE SCALE GENOMIC DNA]</scope>
    <source>
        <strain evidence="1 2">Indica2</strain>
    </source>
</reference>
<dbReference type="AlphaFoldDB" id="A0A7X4KSE3"/>
<dbReference type="EMBL" id="WWFF01000008">
    <property type="protein sequence ID" value="MYN53990.1"/>
    <property type="molecule type" value="Genomic_DNA"/>
</dbReference>
<dbReference type="Proteomes" id="UP000460132">
    <property type="component" value="Unassembled WGS sequence"/>
</dbReference>